<dbReference type="InterPro" id="IPR008278">
    <property type="entry name" value="4-PPantetheinyl_Trfase_dom"/>
</dbReference>
<evidence type="ECO:0000256" key="2">
    <source>
        <dbReference type="ARBA" id="ARBA00022679"/>
    </source>
</evidence>
<comment type="caution">
    <text evidence="10">The sequence shown here is derived from an EMBL/GenBank/DDBJ whole genome shotgun (WGS) entry which is preliminary data.</text>
</comment>
<evidence type="ECO:0000256" key="3">
    <source>
        <dbReference type="ARBA" id="ARBA00022723"/>
    </source>
</evidence>
<comment type="catalytic activity">
    <reaction evidence="8">
        <text>apo-[ACP] + CoA = holo-[ACP] + adenosine 3',5'-bisphosphate + H(+)</text>
        <dbReference type="Rhea" id="RHEA:12068"/>
        <dbReference type="Rhea" id="RHEA-COMP:9685"/>
        <dbReference type="Rhea" id="RHEA-COMP:9690"/>
        <dbReference type="ChEBI" id="CHEBI:15378"/>
        <dbReference type="ChEBI" id="CHEBI:29999"/>
        <dbReference type="ChEBI" id="CHEBI:57287"/>
        <dbReference type="ChEBI" id="CHEBI:58343"/>
        <dbReference type="ChEBI" id="CHEBI:64479"/>
        <dbReference type="EC" id="2.7.8.7"/>
    </reaction>
</comment>
<gene>
    <name evidence="8 10" type="primary">acpS</name>
    <name evidence="10" type="ORF">ENQ35_03645</name>
</gene>
<comment type="function">
    <text evidence="8">Transfers the 4'-phosphopantetheine moiety from coenzyme A to a Ser of acyl-carrier-protein.</text>
</comment>
<dbReference type="Gene3D" id="3.90.470.20">
    <property type="entry name" value="4'-phosphopantetheinyl transferase domain"/>
    <property type="match status" value="1"/>
</dbReference>
<dbReference type="NCBIfam" id="TIGR00516">
    <property type="entry name" value="acpS"/>
    <property type="match status" value="1"/>
</dbReference>
<dbReference type="HAMAP" id="MF_00101">
    <property type="entry name" value="AcpS"/>
    <property type="match status" value="1"/>
</dbReference>
<dbReference type="EMBL" id="DSMV01000223">
    <property type="protein sequence ID" value="HDW51811.1"/>
    <property type="molecule type" value="Genomic_DNA"/>
</dbReference>
<dbReference type="Pfam" id="PF01648">
    <property type="entry name" value="ACPS"/>
    <property type="match status" value="1"/>
</dbReference>
<evidence type="ECO:0000256" key="8">
    <source>
        <dbReference type="HAMAP-Rule" id="MF_00101"/>
    </source>
</evidence>
<keyword evidence="2 8" id="KW-0808">Transferase</keyword>
<organism evidence="10">
    <name type="scientific">Ammonifex degensii</name>
    <dbReference type="NCBI Taxonomy" id="42838"/>
    <lineage>
        <taxon>Bacteria</taxon>
        <taxon>Bacillati</taxon>
        <taxon>Bacillota</taxon>
        <taxon>Clostridia</taxon>
        <taxon>Thermoanaerobacterales</taxon>
        <taxon>Thermoanaerobacteraceae</taxon>
        <taxon>Ammonifex</taxon>
    </lineage>
</organism>
<dbReference type="GO" id="GO:0006633">
    <property type="term" value="P:fatty acid biosynthetic process"/>
    <property type="evidence" value="ECO:0007669"/>
    <property type="project" value="UniProtKB-UniRule"/>
</dbReference>
<dbReference type="EC" id="2.7.8.7" evidence="8"/>
<keyword evidence="5 8" id="KW-0460">Magnesium</keyword>
<dbReference type="InterPro" id="IPR004568">
    <property type="entry name" value="Ppantetheine-prot_Trfase_dom"/>
</dbReference>
<dbReference type="NCBIfam" id="TIGR00556">
    <property type="entry name" value="pantethn_trn"/>
    <property type="match status" value="1"/>
</dbReference>
<keyword evidence="6 8" id="KW-0443">Lipid metabolism</keyword>
<keyword evidence="1 8" id="KW-0444">Lipid biosynthesis</keyword>
<comment type="subcellular location">
    <subcellularLocation>
        <location evidence="8">Cytoplasm</location>
    </subcellularLocation>
</comment>
<dbReference type="InterPro" id="IPR037143">
    <property type="entry name" value="4-PPantetheinyl_Trfase_dom_sf"/>
</dbReference>
<dbReference type="GO" id="GO:0005737">
    <property type="term" value="C:cytoplasm"/>
    <property type="evidence" value="ECO:0007669"/>
    <property type="project" value="UniProtKB-SubCell"/>
</dbReference>
<evidence type="ECO:0000256" key="5">
    <source>
        <dbReference type="ARBA" id="ARBA00022842"/>
    </source>
</evidence>
<evidence type="ECO:0000313" key="10">
    <source>
        <dbReference type="EMBL" id="HDW51811.1"/>
    </source>
</evidence>
<evidence type="ECO:0000256" key="4">
    <source>
        <dbReference type="ARBA" id="ARBA00022832"/>
    </source>
</evidence>
<name>A0A7C1IY82_9THEO</name>
<evidence type="ECO:0000259" key="9">
    <source>
        <dbReference type="Pfam" id="PF01648"/>
    </source>
</evidence>
<comment type="cofactor">
    <cofactor evidence="8">
        <name>Mg(2+)</name>
        <dbReference type="ChEBI" id="CHEBI:18420"/>
    </cofactor>
</comment>
<feature type="binding site" evidence="8">
    <location>
        <position position="8"/>
    </location>
    <ligand>
        <name>Mg(2+)</name>
        <dbReference type="ChEBI" id="CHEBI:18420"/>
    </ligand>
</feature>
<keyword evidence="7 8" id="KW-0275">Fatty acid biosynthesis</keyword>
<evidence type="ECO:0000256" key="6">
    <source>
        <dbReference type="ARBA" id="ARBA00023098"/>
    </source>
</evidence>
<proteinExistence type="inferred from homology"/>
<dbReference type="InterPro" id="IPR002582">
    <property type="entry name" value="ACPS"/>
</dbReference>
<comment type="similarity">
    <text evidence="8">Belongs to the P-Pant transferase superfamily. AcpS family.</text>
</comment>
<keyword evidence="4 8" id="KW-0276">Fatty acid metabolism</keyword>
<sequence>MLVGIGADIVSAARIEQVERRWGSRFLNRVYTPGEQARCARRADRSLCLAGRFAAKEAVLKALGTGRSGVGFNEVEILNDASGCPRVLLRGRAARVAEARGVQRLHLSIAHDGDAVVAFAVAEGGGVCLAAGYGPRDAGD</sequence>
<feature type="domain" description="4'-phosphopantetheinyl transferase" evidence="9">
    <location>
        <begin position="4"/>
        <end position="113"/>
    </location>
</feature>
<reference evidence="10" key="1">
    <citation type="journal article" date="2020" name="mSystems">
        <title>Genome- and Community-Level Interaction Insights into Carbon Utilization and Element Cycling Functions of Hydrothermarchaeota in Hydrothermal Sediment.</title>
        <authorList>
            <person name="Zhou Z."/>
            <person name="Liu Y."/>
            <person name="Xu W."/>
            <person name="Pan J."/>
            <person name="Luo Z.H."/>
            <person name="Li M."/>
        </authorList>
    </citation>
    <scope>NUCLEOTIDE SEQUENCE [LARGE SCALE GENOMIC DNA]</scope>
    <source>
        <strain evidence="10">SpSt-301</strain>
    </source>
</reference>
<dbReference type="SUPFAM" id="SSF56214">
    <property type="entry name" value="4'-phosphopantetheinyl transferase"/>
    <property type="match status" value="1"/>
</dbReference>
<accession>A0A7C1IY82</accession>
<feature type="binding site" evidence="8">
    <location>
        <position position="57"/>
    </location>
    <ligand>
        <name>Mg(2+)</name>
        <dbReference type="ChEBI" id="CHEBI:18420"/>
    </ligand>
</feature>
<keyword evidence="3 8" id="KW-0479">Metal-binding</keyword>
<dbReference type="GO" id="GO:0000287">
    <property type="term" value="F:magnesium ion binding"/>
    <property type="evidence" value="ECO:0007669"/>
    <property type="project" value="UniProtKB-UniRule"/>
</dbReference>
<protein>
    <recommendedName>
        <fullName evidence="8">Holo-[acyl-carrier-protein] synthase</fullName>
        <shortName evidence="8">Holo-ACP synthase</shortName>
        <ecNumber evidence="8">2.7.8.7</ecNumber>
    </recommendedName>
    <alternativeName>
        <fullName evidence="8">4'-phosphopantetheinyl transferase AcpS</fullName>
    </alternativeName>
</protein>
<keyword evidence="8" id="KW-0963">Cytoplasm</keyword>
<evidence type="ECO:0000256" key="1">
    <source>
        <dbReference type="ARBA" id="ARBA00022516"/>
    </source>
</evidence>
<dbReference type="GO" id="GO:0008897">
    <property type="term" value="F:holo-[acyl-carrier-protein] synthase activity"/>
    <property type="evidence" value="ECO:0007669"/>
    <property type="project" value="UniProtKB-UniRule"/>
</dbReference>
<evidence type="ECO:0000256" key="7">
    <source>
        <dbReference type="ARBA" id="ARBA00023160"/>
    </source>
</evidence>
<dbReference type="AlphaFoldDB" id="A0A7C1IY82"/>